<dbReference type="PANTHER" id="PTHR43667:SF2">
    <property type="entry name" value="FATTY ACID C-METHYL TRANSFERASE"/>
    <property type="match status" value="1"/>
</dbReference>
<dbReference type="Pfam" id="PF13649">
    <property type="entry name" value="Methyltransf_25"/>
    <property type="match status" value="1"/>
</dbReference>
<keyword evidence="3" id="KW-1185">Reference proteome</keyword>
<sequence length="248" mass="27273">MDRELRGMLAHADHPISAPVNDANVHKLMARAVVAPDSHVLDLGCGTGTWLQRLLAERPGTTGVGVDSGPRTVEAARRSAEELGLADRLTLHCLDAKEYRCERRADAVFCVGATHAFGGLRETVLGCAEHLAEGGTMLIGEGFWERPPGEATLRALDCTAEEYRDLHGTVELVEKLGWQVVYAHTSTLDEWDDYEWNWTGSLTRWALTNPGHEAAADALEEAARHRTAWLNGYRGTLGFVTMLLMRND</sequence>
<organism evidence="2 3">
    <name type="scientific">Kutzneria viridogrisea</name>
    <dbReference type="NCBI Taxonomy" id="47990"/>
    <lineage>
        <taxon>Bacteria</taxon>
        <taxon>Bacillati</taxon>
        <taxon>Actinomycetota</taxon>
        <taxon>Actinomycetes</taxon>
        <taxon>Pseudonocardiales</taxon>
        <taxon>Pseudonocardiaceae</taxon>
        <taxon>Kutzneria</taxon>
    </lineage>
</organism>
<evidence type="ECO:0000313" key="3">
    <source>
        <dbReference type="Proteomes" id="UP000517916"/>
    </source>
</evidence>
<reference evidence="2 3" key="1">
    <citation type="submission" date="2020-08" db="EMBL/GenBank/DDBJ databases">
        <title>Genomic Encyclopedia of Archaeal and Bacterial Type Strains, Phase II (KMG-II): from individual species to whole genera.</title>
        <authorList>
            <person name="Goeker M."/>
        </authorList>
    </citation>
    <scope>NUCLEOTIDE SEQUENCE [LARGE SCALE GENOMIC DNA]</scope>
    <source>
        <strain evidence="2 3">DSM 43850</strain>
    </source>
</reference>
<dbReference type="InterPro" id="IPR029063">
    <property type="entry name" value="SAM-dependent_MTases_sf"/>
</dbReference>
<evidence type="ECO:0000313" key="2">
    <source>
        <dbReference type="EMBL" id="MBA8928872.1"/>
    </source>
</evidence>
<proteinExistence type="predicted"/>
<dbReference type="PANTHER" id="PTHR43667">
    <property type="entry name" value="CYCLOPROPANE-FATTY-ACYL-PHOSPHOLIPID SYNTHASE"/>
    <property type="match status" value="1"/>
</dbReference>
<gene>
    <name evidence="2" type="ORF">BC739_006089</name>
</gene>
<dbReference type="Gene3D" id="3.40.50.150">
    <property type="entry name" value="Vaccinia Virus protein VP39"/>
    <property type="match status" value="1"/>
</dbReference>
<dbReference type="InterPro" id="IPR041698">
    <property type="entry name" value="Methyltransf_25"/>
</dbReference>
<protein>
    <submittedName>
        <fullName evidence="2">Cyclopropane fatty-acyl-phospholipid synthase-like methyltransferase</fullName>
    </submittedName>
</protein>
<feature type="domain" description="Methyltransferase" evidence="1">
    <location>
        <begin position="40"/>
        <end position="135"/>
    </location>
</feature>
<dbReference type="RefSeq" id="WP_318296715.1">
    <property type="nucleotide sequence ID" value="NZ_BAAABQ010000016.1"/>
</dbReference>
<comment type="caution">
    <text evidence="2">The sequence shown here is derived from an EMBL/GenBank/DDBJ whole genome shotgun (WGS) entry which is preliminary data.</text>
</comment>
<dbReference type="SUPFAM" id="SSF53335">
    <property type="entry name" value="S-adenosyl-L-methionine-dependent methyltransferases"/>
    <property type="match status" value="1"/>
</dbReference>
<evidence type="ECO:0000259" key="1">
    <source>
        <dbReference type="Pfam" id="PF13649"/>
    </source>
</evidence>
<dbReference type="InterPro" id="IPR050723">
    <property type="entry name" value="CFA/CMAS"/>
</dbReference>
<dbReference type="EMBL" id="JACJID010000004">
    <property type="protein sequence ID" value="MBA8928872.1"/>
    <property type="molecule type" value="Genomic_DNA"/>
</dbReference>
<name>A0ABR6BPQ2_9PSEU</name>
<accession>A0ABR6BPQ2</accession>
<dbReference type="Proteomes" id="UP000517916">
    <property type="component" value="Unassembled WGS sequence"/>
</dbReference>
<dbReference type="CDD" id="cd02440">
    <property type="entry name" value="AdoMet_MTases"/>
    <property type="match status" value="1"/>
</dbReference>